<dbReference type="Pfam" id="PF00892">
    <property type="entry name" value="EamA"/>
    <property type="match status" value="1"/>
</dbReference>
<keyword evidence="4" id="KW-1003">Cell membrane</keyword>
<evidence type="ECO:0000259" key="10">
    <source>
        <dbReference type="Pfam" id="PF00892"/>
    </source>
</evidence>
<protein>
    <submittedName>
        <fullName evidence="11">Chloramphenicol-sensitive protein RarD</fullName>
    </submittedName>
</protein>
<evidence type="ECO:0000313" key="12">
    <source>
        <dbReference type="Proteomes" id="UP000192656"/>
    </source>
</evidence>
<organism evidence="11 12">
    <name type="scientific">Fulvimarina manganoxydans</name>
    <dbReference type="NCBI Taxonomy" id="937218"/>
    <lineage>
        <taxon>Bacteria</taxon>
        <taxon>Pseudomonadati</taxon>
        <taxon>Pseudomonadota</taxon>
        <taxon>Alphaproteobacteria</taxon>
        <taxon>Hyphomicrobiales</taxon>
        <taxon>Aurantimonadaceae</taxon>
        <taxon>Fulvimarina</taxon>
    </lineage>
</organism>
<feature type="region of interest" description="Disordered" evidence="8">
    <location>
        <begin position="298"/>
        <end position="327"/>
    </location>
</feature>
<dbReference type="InterPro" id="IPR004626">
    <property type="entry name" value="RarD"/>
</dbReference>
<sequence>MPTAYTDTKRGFVYAVSAYAIWGLVLPLYMKALNHVSPFEIVAHRVLWAVPFAVLLLGWQGTLGATLRLLTDLRTVLLAALTATLISLNWGTYVYAIISGQAIDAALGYYINPLLNVLLGAIILKEKPTRLQAIAIGLAAIGVVILTVKAGGLPWIALVLACSFGTYGLLRKMVKVDAAEGFFLEVALLSLPSILVLATLPQIRFGADMTETSMLVVAGPLTAIPLILFAAGARRLHFATIGILQYLVPTMLFLTAVFLFGEPFGLWQLIAFAFIWTALAIYTVTLIRQARAERRRLRGAASQGGAPTHGARFKEGDEEGHATRTQA</sequence>
<dbReference type="OrthoDB" id="369870at2"/>
<accession>A0A1W2DM23</accession>
<keyword evidence="3" id="KW-0813">Transport</keyword>
<feature type="transmembrane region" description="Helical" evidence="9">
    <location>
        <begin position="12"/>
        <end position="30"/>
    </location>
</feature>
<evidence type="ECO:0000256" key="1">
    <source>
        <dbReference type="ARBA" id="ARBA00004651"/>
    </source>
</evidence>
<feature type="domain" description="EamA" evidence="10">
    <location>
        <begin position="10"/>
        <end position="147"/>
    </location>
</feature>
<feature type="transmembrane region" description="Helical" evidence="9">
    <location>
        <begin position="182"/>
        <end position="200"/>
    </location>
</feature>
<feature type="transmembrane region" description="Helical" evidence="9">
    <location>
        <begin position="107"/>
        <end position="124"/>
    </location>
</feature>
<keyword evidence="7 9" id="KW-0472">Membrane</keyword>
<evidence type="ECO:0000256" key="8">
    <source>
        <dbReference type="SAM" id="MobiDB-lite"/>
    </source>
</evidence>
<keyword evidence="6 9" id="KW-1133">Transmembrane helix</keyword>
<dbReference type="GO" id="GO:0005886">
    <property type="term" value="C:plasma membrane"/>
    <property type="evidence" value="ECO:0007669"/>
    <property type="project" value="UniProtKB-SubCell"/>
</dbReference>
<evidence type="ECO:0000256" key="6">
    <source>
        <dbReference type="ARBA" id="ARBA00022989"/>
    </source>
</evidence>
<feature type="transmembrane region" description="Helical" evidence="9">
    <location>
        <begin position="154"/>
        <end position="170"/>
    </location>
</feature>
<dbReference type="PANTHER" id="PTHR22911">
    <property type="entry name" value="ACYL-MALONYL CONDENSING ENZYME-RELATED"/>
    <property type="match status" value="1"/>
</dbReference>
<comment type="subcellular location">
    <subcellularLocation>
        <location evidence="1">Cell membrane</location>
        <topology evidence="1">Multi-pass membrane protein</topology>
    </subcellularLocation>
</comment>
<feature type="transmembrane region" description="Helical" evidence="9">
    <location>
        <begin position="131"/>
        <end position="148"/>
    </location>
</feature>
<gene>
    <name evidence="11" type="ORF">SAMN06297251_11633</name>
</gene>
<dbReference type="RefSeq" id="WP_084411456.1">
    <property type="nucleotide sequence ID" value="NZ_FWXR01000016.1"/>
</dbReference>
<keyword evidence="12" id="KW-1185">Reference proteome</keyword>
<evidence type="ECO:0000313" key="11">
    <source>
        <dbReference type="EMBL" id="SMC98530.1"/>
    </source>
</evidence>
<evidence type="ECO:0000256" key="9">
    <source>
        <dbReference type="SAM" id="Phobius"/>
    </source>
</evidence>
<proteinExistence type="inferred from homology"/>
<feature type="transmembrane region" description="Helical" evidence="9">
    <location>
        <begin position="238"/>
        <end position="260"/>
    </location>
</feature>
<evidence type="ECO:0000256" key="7">
    <source>
        <dbReference type="ARBA" id="ARBA00023136"/>
    </source>
</evidence>
<evidence type="ECO:0000256" key="5">
    <source>
        <dbReference type="ARBA" id="ARBA00022692"/>
    </source>
</evidence>
<comment type="similarity">
    <text evidence="2">Belongs to the EamA transporter family.</text>
</comment>
<feature type="transmembrane region" description="Helical" evidence="9">
    <location>
        <begin position="75"/>
        <end position="95"/>
    </location>
</feature>
<dbReference type="NCBIfam" id="TIGR00688">
    <property type="entry name" value="rarD"/>
    <property type="match status" value="1"/>
</dbReference>
<dbReference type="InterPro" id="IPR037185">
    <property type="entry name" value="EmrE-like"/>
</dbReference>
<feature type="transmembrane region" description="Helical" evidence="9">
    <location>
        <begin position="212"/>
        <end position="231"/>
    </location>
</feature>
<feature type="transmembrane region" description="Helical" evidence="9">
    <location>
        <begin position="266"/>
        <end position="287"/>
    </location>
</feature>
<dbReference type="STRING" id="937218.SAMN06297251_11633"/>
<dbReference type="InterPro" id="IPR000620">
    <property type="entry name" value="EamA_dom"/>
</dbReference>
<evidence type="ECO:0000256" key="2">
    <source>
        <dbReference type="ARBA" id="ARBA00007362"/>
    </source>
</evidence>
<evidence type="ECO:0000256" key="3">
    <source>
        <dbReference type="ARBA" id="ARBA00022448"/>
    </source>
</evidence>
<dbReference type="SUPFAM" id="SSF103481">
    <property type="entry name" value="Multidrug resistance efflux transporter EmrE"/>
    <property type="match status" value="2"/>
</dbReference>
<feature type="transmembrane region" description="Helical" evidence="9">
    <location>
        <begin position="42"/>
        <end position="63"/>
    </location>
</feature>
<dbReference type="PANTHER" id="PTHR22911:SF137">
    <property type="entry name" value="SOLUTE CARRIER FAMILY 35 MEMBER G2-RELATED"/>
    <property type="match status" value="1"/>
</dbReference>
<keyword evidence="5 9" id="KW-0812">Transmembrane</keyword>
<dbReference type="Proteomes" id="UP000192656">
    <property type="component" value="Unassembled WGS sequence"/>
</dbReference>
<reference evidence="11 12" key="1">
    <citation type="submission" date="2017-04" db="EMBL/GenBank/DDBJ databases">
        <authorList>
            <person name="Afonso C.L."/>
            <person name="Miller P.J."/>
            <person name="Scott M.A."/>
            <person name="Spackman E."/>
            <person name="Goraichik I."/>
            <person name="Dimitrov K.M."/>
            <person name="Suarez D.L."/>
            <person name="Swayne D.E."/>
        </authorList>
    </citation>
    <scope>NUCLEOTIDE SEQUENCE [LARGE SCALE GENOMIC DNA]</scope>
    <source>
        <strain evidence="11 12">CGMCC 1.10972</strain>
    </source>
</reference>
<evidence type="ECO:0000256" key="4">
    <source>
        <dbReference type="ARBA" id="ARBA00022475"/>
    </source>
</evidence>
<name>A0A1W2DM23_9HYPH</name>
<dbReference type="EMBL" id="FWXR01000016">
    <property type="protein sequence ID" value="SMC98530.1"/>
    <property type="molecule type" value="Genomic_DNA"/>
</dbReference>
<dbReference type="AlphaFoldDB" id="A0A1W2DM23"/>
<feature type="compositionally biased region" description="Basic and acidic residues" evidence="8">
    <location>
        <begin position="312"/>
        <end position="327"/>
    </location>
</feature>